<reference evidence="1 2" key="1">
    <citation type="journal article" date="2023" name="Mol. Ecol. Resour.">
        <title>Chromosome-level genome assembly of a triploid poplar Populus alba 'Berolinensis'.</title>
        <authorList>
            <person name="Chen S."/>
            <person name="Yu Y."/>
            <person name="Wang X."/>
            <person name="Wang S."/>
            <person name="Zhang T."/>
            <person name="Zhou Y."/>
            <person name="He R."/>
            <person name="Meng N."/>
            <person name="Wang Y."/>
            <person name="Liu W."/>
            <person name="Liu Z."/>
            <person name="Liu J."/>
            <person name="Guo Q."/>
            <person name="Huang H."/>
            <person name="Sederoff R.R."/>
            <person name="Wang G."/>
            <person name="Qu G."/>
            <person name="Chen S."/>
        </authorList>
    </citation>
    <scope>NUCLEOTIDE SEQUENCE [LARGE SCALE GENOMIC DNA]</scope>
    <source>
        <strain evidence="1">SC-2020</strain>
    </source>
</reference>
<dbReference type="AlphaFoldDB" id="A0AAD6R0K8"/>
<name>A0AAD6R0K8_9ROSI</name>
<sequence>MLASSLADDGARQCIYHLWLKNNRALSSFGKQNMEINACIFLFCQRRIALPFDSTVT</sequence>
<comment type="caution">
    <text evidence="1">The sequence shown here is derived from an EMBL/GenBank/DDBJ whole genome shotgun (WGS) entry which is preliminary data.</text>
</comment>
<evidence type="ECO:0000313" key="1">
    <source>
        <dbReference type="EMBL" id="KAJ7000044.1"/>
    </source>
</evidence>
<organism evidence="1 2">
    <name type="scientific">Populus alba x Populus x berolinensis</name>
    <dbReference type="NCBI Taxonomy" id="444605"/>
    <lineage>
        <taxon>Eukaryota</taxon>
        <taxon>Viridiplantae</taxon>
        <taxon>Streptophyta</taxon>
        <taxon>Embryophyta</taxon>
        <taxon>Tracheophyta</taxon>
        <taxon>Spermatophyta</taxon>
        <taxon>Magnoliopsida</taxon>
        <taxon>eudicotyledons</taxon>
        <taxon>Gunneridae</taxon>
        <taxon>Pentapetalae</taxon>
        <taxon>rosids</taxon>
        <taxon>fabids</taxon>
        <taxon>Malpighiales</taxon>
        <taxon>Salicaceae</taxon>
        <taxon>Saliceae</taxon>
        <taxon>Populus</taxon>
    </lineage>
</organism>
<keyword evidence="2" id="KW-1185">Reference proteome</keyword>
<evidence type="ECO:0000313" key="2">
    <source>
        <dbReference type="Proteomes" id="UP001164929"/>
    </source>
</evidence>
<dbReference type="EMBL" id="JAQIZT010000004">
    <property type="protein sequence ID" value="KAJ7000044.1"/>
    <property type="molecule type" value="Genomic_DNA"/>
</dbReference>
<proteinExistence type="predicted"/>
<protein>
    <submittedName>
        <fullName evidence="1">Uncharacterized protein</fullName>
    </submittedName>
</protein>
<gene>
    <name evidence="1" type="ORF">NC653_010722</name>
</gene>
<dbReference type="Proteomes" id="UP001164929">
    <property type="component" value="Chromosome 4"/>
</dbReference>
<accession>A0AAD6R0K8</accession>